<accession>A0A927D0I9</accession>
<feature type="transmembrane region" description="Helical" evidence="6">
    <location>
        <begin position="6"/>
        <end position="30"/>
    </location>
</feature>
<sequence length="379" mass="43744">MNNFITIAIMVVVGAVIGGFTNFVAIRMLFRPYNPIYLFNKRLPFTPGLIPKRREELAEQLGKMVVEHLLTAESIQQKIITPSFRLETTQWLQEQIGQLKNSDLTVSDSLEKLGVYDASVKTEKAIAALVARKTEQWLSKNKHQLLADVLPAQLVDVVDEKIPQMSDLLLQKGKDFFASPEGRIQVENIIEGFFEERGRLWSMLQMFMGNEKLTDKFLPEIQNFLDTESTQELVTELIRKEWNVFKGQQVEYAYNKWGIETIIVSLERELIPMLQLDKYFDMPVSELAHKYDTLINEKIIPKVMDIFFERVFLQVEPLLKKLQIQEIIRDQVNSFSLERLENLIVDIAKKELGMITFLGAFLGGLIGLVQGLFLWLINM</sequence>
<evidence type="ECO:0000256" key="5">
    <source>
        <dbReference type="ARBA" id="ARBA00023136"/>
    </source>
</evidence>
<dbReference type="RefSeq" id="WP_190999559.1">
    <property type="nucleotide sequence ID" value="NZ_JACXSI010000053.1"/>
</dbReference>
<dbReference type="InterPro" id="IPR007383">
    <property type="entry name" value="DUF445"/>
</dbReference>
<dbReference type="PANTHER" id="PTHR35791">
    <property type="entry name" value="UPF0754 MEMBRANE PROTEIN YHEB"/>
    <property type="match status" value="1"/>
</dbReference>
<evidence type="ECO:0000256" key="3">
    <source>
        <dbReference type="ARBA" id="ARBA00022692"/>
    </source>
</evidence>
<dbReference type="PIRSF" id="PIRSF032178">
    <property type="entry name" value="UCP032178"/>
    <property type="match status" value="1"/>
</dbReference>
<keyword evidence="5 6" id="KW-0472">Membrane</keyword>
<dbReference type="InterPro" id="IPR016991">
    <property type="entry name" value="UCP032178"/>
</dbReference>
<dbReference type="GO" id="GO:0005886">
    <property type="term" value="C:plasma membrane"/>
    <property type="evidence" value="ECO:0007669"/>
    <property type="project" value="UniProtKB-SubCell"/>
</dbReference>
<evidence type="ECO:0000313" key="7">
    <source>
        <dbReference type="EMBL" id="MBD3110022.1"/>
    </source>
</evidence>
<dbReference type="Pfam" id="PF04286">
    <property type="entry name" value="DUF445"/>
    <property type="match status" value="1"/>
</dbReference>
<keyword evidence="3 6" id="KW-0812">Transmembrane</keyword>
<keyword evidence="4 6" id="KW-1133">Transmembrane helix</keyword>
<dbReference type="Proteomes" id="UP000602076">
    <property type="component" value="Unassembled WGS sequence"/>
</dbReference>
<evidence type="ECO:0000313" key="8">
    <source>
        <dbReference type="Proteomes" id="UP000602076"/>
    </source>
</evidence>
<comment type="caution">
    <text evidence="7">The sequence shown here is derived from an EMBL/GenBank/DDBJ whole genome shotgun (WGS) entry which is preliminary data.</text>
</comment>
<gene>
    <name evidence="7" type="ORF">IEO70_16905</name>
</gene>
<evidence type="ECO:0000256" key="1">
    <source>
        <dbReference type="ARBA" id="ARBA00004236"/>
    </source>
</evidence>
<organism evidence="7 8">
    <name type="scientific">Peribacillus faecalis</name>
    <dbReference type="NCBI Taxonomy" id="2772559"/>
    <lineage>
        <taxon>Bacteria</taxon>
        <taxon>Bacillati</taxon>
        <taxon>Bacillota</taxon>
        <taxon>Bacilli</taxon>
        <taxon>Bacillales</taxon>
        <taxon>Bacillaceae</taxon>
        <taxon>Peribacillus</taxon>
    </lineage>
</organism>
<dbReference type="EMBL" id="JACXSI010000053">
    <property type="protein sequence ID" value="MBD3110022.1"/>
    <property type="molecule type" value="Genomic_DNA"/>
</dbReference>
<evidence type="ECO:0000256" key="6">
    <source>
        <dbReference type="SAM" id="Phobius"/>
    </source>
</evidence>
<proteinExistence type="inferred from homology"/>
<keyword evidence="8" id="KW-1185">Reference proteome</keyword>
<reference evidence="7" key="1">
    <citation type="submission" date="2020-09" db="EMBL/GenBank/DDBJ databases">
        <title>Bacillus faecalis sp. nov., a moderately halophilic bacterium isolated from cow faeces.</title>
        <authorList>
            <person name="Jiang L."/>
            <person name="Lee J."/>
        </authorList>
    </citation>
    <scope>NUCLEOTIDE SEQUENCE</scope>
    <source>
        <strain evidence="7">AGMB 02131</strain>
    </source>
</reference>
<name>A0A927D0I9_9BACI</name>
<evidence type="ECO:0000256" key="2">
    <source>
        <dbReference type="ARBA" id="ARBA00008053"/>
    </source>
</evidence>
<evidence type="ECO:0000256" key="4">
    <source>
        <dbReference type="ARBA" id="ARBA00022989"/>
    </source>
</evidence>
<comment type="similarity">
    <text evidence="2">Belongs to the UPF0754 family.</text>
</comment>
<dbReference type="PANTHER" id="PTHR35791:SF1">
    <property type="entry name" value="UPF0754 MEMBRANE PROTEIN YHEB"/>
    <property type="match status" value="1"/>
</dbReference>
<feature type="transmembrane region" description="Helical" evidence="6">
    <location>
        <begin position="352"/>
        <end position="377"/>
    </location>
</feature>
<protein>
    <submittedName>
        <fullName evidence="7">DUF445 domain-containing protein</fullName>
    </submittedName>
</protein>
<comment type="subcellular location">
    <subcellularLocation>
        <location evidence="1">Cell membrane</location>
    </subcellularLocation>
</comment>
<dbReference type="AlphaFoldDB" id="A0A927D0I9"/>